<sequence length="723" mass="78139">MRTGYFWQGEPTHYTVCTLNQVNSTRPAQQWMLHSPNPKHFFNPRSIPQNCPTTCQASSLKPRAPSPEPQAAIATLTDLPMSNNDLLADLDAFYRGGSASGSGVTQSQPSHPVQPQTQPAQASQSQQHTQFQPTSDIFGFNSVAQTPQGGLAPETDGELLDDDDDDWGGFETAEAPAAPQDTPHSAPKPFNVAPVTSPVPTSSDPFAAFSVASSSPVPAPAAQLDLASSAWYGGEPAPSTKARPTPPPTSELMNNNLLDLEFSSGQPSTPSWSQRDTPPEKPSRKKPSQKDPNVLFDADDIDDFTSNEEDDEFGDFESVGHSNGDRPAITNTSRPTMVASPPSMDLLSRDEPFSAPEASISGAPQRPDPLLTNINTMSSPTSPYPSPLKSPAFQQRNPFPGLGVSTSLKEDLKKAEDPTSESPQTSWPEFEGDTGSAKGPRNEKWTPFEDSPVEERRKAASNPRAVATEEPDNWDWDEADVPVATTSQQPPPTLTSRDDYDDNEPPPTNIPPPSVLMTVLPELFSLANCSVFKPAAGQSAAARKKLMSDPATVSFLRAYLLIATVAARILAGRKLRWHRDKFLAQGMAISAAGAKGMKLAGVDKAQIAREDREAADVVVAWKEQVGRVRSAVAGANAAAPAESRAGPGLLRVPEITESMHVSTAKGVPSAPRQCVVCGLKREERVSKVDIEVEDSFGEWWVEHWGHRACKNFWKGHEQRLRQR</sequence>
<evidence type="ECO:0000313" key="2">
    <source>
        <dbReference type="EMBL" id="SPO00539.1"/>
    </source>
</evidence>
<dbReference type="AlphaFoldDB" id="A0AAE8SU42"/>
<feature type="region of interest" description="Disordered" evidence="1">
    <location>
        <begin position="98"/>
        <end position="511"/>
    </location>
</feature>
<feature type="compositionally biased region" description="Low complexity" evidence="1">
    <location>
        <begin position="194"/>
        <end position="222"/>
    </location>
</feature>
<reference evidence="2" key="1">
    <citation type="submission" date="2018-03" db="EMBL/GenBank/DDBJ databases">
        <authorList>
            <person name="Guldener U."/>
        </authorList>
    </citation>
    <scope>NUCLEOTIDE SEQUENCE</scope>
</reference>
<feature type="compositionally biased region" description="Polar residues" evidence="1">
    <location>
        <begin position="251"/>
        <end position="276"/>
    </location>
</feature>
<feature type="compositionally biased region" description="Basic and acidic residues" evidence="1">
    <location>
        <begin position="440"/>
        <end position="458"/>
    </location>
</feature>
<accession>A0AAE8SU42</accession>
<feature type="compositionally biased region" description="Acidic residues" evidence="1">
    <location>
        <begin position="469"/>
        <end position="480"/>
    </location>
</feature>
<gene>
    <name evidence="2" type="ORF">DNG_03287</name>
</gene>
<feature type="compositionally biased region" description="Acidic residues" evidence="1">
    <location>
        <begin position="155"/>
        <end position="168"/>
    </location>
</feature>
<evidence type="ECO:0000313" key="3">
    <source>
        <dbReference type="Proteomes" id="UP001187682"/>
    </source>
</evidence>
<feature type="compositionally biased region" description="Basic and acidic residues" evidence="1">
    <location>
        <begin position="408"/>
        <end position="417"/>
    </location>
</feature>
<feature type="compositionally biased region" description="Low complexity" evidence="1">
    <location>
        <begin position="114"/>
        <end position="135"/>
    </location>
</feature>
<feature type="compositionally biased region" description="Polar residues" evidence="1">
    <location>
        <begin position="101"/>
        <end position="113"/>
    </location>
</feature>
<evidence type="ECO:0000256" key="1">
    <source>
        <dbReference type="SAM" id="MobiDB-lite"/>
    </source>
</evidence>
<name>A0AAE8SU42_9PEZI</name>
<keyword evidence="3" id="KW-1185">Reference proteome</keyword>
<organism evidence="2 3">
    <name type="scientific">Cephalotrichum gorgonifer</name>
    <dbReference type="NCBI Taxonomy" id="2041049"/>
    <lineage>
        <taxon>Eukaryota</taxon>
        <taxon>Fungi</taxon>
        <taxon>Dikarya</taxon>
        <taxon>Ascomycota</taxon>
        <taxon>Pezizomycotina</taxon>
        <taxon>Sordariomycetes</taxon>
        <taxon>Hypocreomycetidae</taxon>
        <taxon>Microascales</taxon>
        <taxon>Microascaceae</taxon>
        <taxon>Cephalotrichum</taxon>
    </lineage>
</organism>
<dbReference type="Proteomes" id="UP001187682">
    <property type="component" value="Unassembled WGS sequence"/>
</dbReference>
<comment type="caution">
    <text evidence="2">The sequence shown here is derived from an EMBL/GenBank/DDBJ whole genome shotgun (WGS) entry which is preliminary data.</text>
</comment>
<dbReference type="PANTHER" id="PTHR42084">
    <property type="entry name" value="YALI0E26631P"/>
    <property type="match status" value="1"/>
</dbReference>
<dbReference type="PANTHER" id="PTHR42084:SF1">
    <property type="entry name" value="SERINE_THREONINE-PROTEIN KINASE PPK6"/>
    <property type="match status" value="1"/>
</dbReference>
<protein>
    <submittedName>
        <fullName evidence="2">Uncharacterized protein</fullName>
    </submittedName>
</protein>
<dbReference type="EMBL" id="ONZQ02000004">
    <property type="protein sequence ID" value="SPO00539.1"/>
    <property type="molecule type" value="Genomic_DNA"/>
</dbReference>
<proteinExistence type="predicted"/>
<feature type="compositionally biased region" description="Acidic residues" evidence="1">
    <location>
        <begin position="297"/>
        <end position="315"/>
    </location>
</feature>